<reference evidence="2" key="1">
    <citation type="journal article" date="2023" name="PhytoFront">
        <title>Draft Genome Resources of Seven Strains of Tilletia horrida, Causal Agent of Kernel Smut of Rice.</title>
        <authorList>
            <person name="Khanal S."/>
            <person name="Antony Babu S."/>
            <person name="Zhou X.G."/>
        </authorList>
    </citation>
    <scope>NUCLEOTIDE SEQUENCE</scope>
    <source>
        <strain evidence="2">TX3</strain>
    </source>
</reference>
<proteinExistence type="predicted"/>
<evidence type="ECO:0000313" key="2">
    <source>
        <dbReference type="EMBL" id="KAK0526705.1"/>
    </source>
</evidence>
<feature type="compositionally biased region" description="Gly residues" evidence="1">
    <location>
        <begin position="108"/>
        <end position="118"/>
    </location>
</feature>
<dbReference type="EMBL" id="JAPDMQ010000343">
    <property type="protein sequence ID" value="KAK0526705.1"/>
    <property type="molecule type" value="Genomic_DNA"/>
</dbReference>
<feature type="compositionally biased region" description="Low complexity" evidence="1">
    <location>
        <begin position="119"/>
        <end position="128"/>
    </location>
</feature>
<comment type="caution">
    <text evidence="2">The sequence shown here is derived from an EMBL/GenBank/DDBJ whole genome shotgun (WGS) entry which is preliminary data.</text>
</comment>
<protein>
    <submittedName>
        <fullName evidence="2">Uncharacterized protein</fullName>
    </submittedName>
</protein>
<evidence type="ECO:0000256" key="1">
    <source>
        <dbReference type="SAM" id="MobiDB-lite"/>
    </source>
</evidence>
<sequence length="245" mass="25184">MFDQLVAALGQAEDSAAVQALLATALQHASPTRDARPTRKAYPDITYLNLHALGFSLQLEARPSGLVVAAIDIYNHNADAYDKRERNEYEPFPAYPLRVSSFRPAAAGGSGGGGGGGSSASSASASSSPPKPTGSLEVDHKTSGADFVQAWGEPSRKGGGEGPVGRGPAAWMEWTGHAIVAAFPVTAAASGHDSAAHSDATRQTPLQIMVELGGPGARGPRRWEADSAGSSVWKVLTLASPTSAP</sequence>
<feature type="region of interest" description="Disordered" evidence="1">
    <location>
        <begin position="106"/>
        <end position="139"/>
    </location>
</feature>
<name>A0AAN6GCX3_9BASI</name>
<gene>
    <name evidence="2" type="ORF">OC842_005105</name>
</gene>
<organism evidence="2 3">
    <name type="scientific">Tilletia horrida</name>
    <dbReference type="NCBI Taxonomy" id="155126"/>
    <lineage>
        <taxon>Eukaryota</taxon>
        <taxon>Fungi</taxon>
        <taxon>Dikarya</taxon>
        <taxon>Basidiomycota</taxon>
        <taxon>Ustilaginomycotina</taxon>
        <taxon>Exobasidiomycetes</taxon>
        <taxon>Tilletiales</taxon>
        <taxon>Tilletiaceae</taxon>
        <taxon>Tilletia</taxon>
    </lineage>
</organism>
<accession>A0AAN6GCX3</accession>
<dbReference type="AlphaFoldDB" id="A0AAN6GCX3"/>
<evidence type="ECO:0000313" key="3">
    <source>
        <dbReference type="Proteomes" id="UP001176521"/>
    </source>
</evidence>
<keyword evidence="3" id="KW-1185">Reference proteome</keyword>
<dbReference type="Proteomes" id="UP001176521">
    <property type="component" value="Unassembled WGS sequence"/>
</dbReference>